<dbReference type="EMBL" id="ABEU02000018">
    <property type="protein sequence ID" value="PNR34787.1"/>
    <property type="molecule type" value="Genomic_DNA"/>
</dbReference>
<keyword evidence="3" id="KW-0255">Endonuclease</keyword>
<organism evidence="15">
    <name type="scientific">Physcomitrium patens</name>
    <name type="common">Spreading-leaved earth moss</name>
    <name type="synonym">Physcomitrella patens</name>
    <dbReference type="NCBI Taxonomy" id="3218"/>
    <lineage>
        <taxon>Eukaryota</taxon>
        <taxon>Viridiplantae</taxon>
        <taxon>Streptophyta</taxon>
        <taxon>Embryophyta</taxon>
        <taxon>Bryophyta</taxon>
        <taxon>Bryophytina</taxon>
        <taxon>Bryopsida</taxon>
        <taxon>Funariidae</taxon>
        <taxon>Funariales</taxon>
        <taxon>Funariaceae</taxon>
        <taxon>Physcomitrium</taxon>
    </lineage>
</organism>
<evidence type="ECO:0000259" key="13">
    <source>
        <dbReference type="Pfam" id="PF13976"/>
    </source>
</evidence>
<dbReference type="Pfam" id="PF07727">
    <property type="entry name" value="RVT_2"/>
    <property type="match status" value="2"/>
</dbReference>
<dbReference type="GO" id="GO:0003887">
    <property type="term" value="F:DNA-directed DNA polymerase activity"/>
    <property type="evidence" value="ECO:0007669"/>
    <property type="project" value="UniProtKB-KW"/>
</dbReference>
<reference evidence="15 17" key="2">
    <citation type="journal article" date="2018" name="Plant J.">
        <title>The Physcomitrella patens chromosome-scale assembly reveals moss genome structure and evolution.</title>
        <authorList>
            <person name="Lang D."/>
            <person name="Ullrich K.K."/>
            <person name="Murat F."/>
            <person name="Fuchs J."/>
            <person name="Jenkins J."/>
            <person name="Haas F.B."/>
            <person name="Piednoel M."/>
            <person name="Gundlach H."/>
            <person name="Van Bel M."/>
            <person name="Meyberg R."/>
            <person name="Vives C."/>
            <person name="Morata J."/>
            <person name="Symeonidi A."/>
            <person name="Hiss M."/>
            <person name="Muchero W."/>
            <person name="Kamisugi Y."/>
            <person name="Saleh O."/>
            <person name="Blanc G."/>
            <person name="Decker E.L."/>
            <person name="van Gessel N."/>
            <person name="Grimwood J."/>
            <person name="Hayes R.D."/>
            <person name="Graham S.W."/>
            <person name="Gunter L.E."/>
            <person name="McDaniel S.F."/>
            <person name="Hoernstein S.N.W."/>
            <person name="Larsson A."/>
            <person name="Li F.W."/>
            <person name="Perroud P.F."/>
            <person name="Phillips J."/>
            <person name="Ranjan P."/>
            <person name="Rokshar D.S."/>
            <person name="Rothfels C.J."/>
            <person name="Schneider L."/>
            <person name="Shu S."/>
            <person name="Stevenson D.W."/>
            <person name="Thummler F."/>
            <person name="Tillich M."/>
            <person name="Villarreal Aguilar J.C."/>
            <person name="Widiez T."/>
            <person name="Wong G.K."/>
            <person name="Wymore A."/>
            <person name="Zhang Y."/>
            <person name="Zimmer A.D."/>
            <person name="Quatrano R.S."/>
            <person name="Mayer K.F.X."/>
            <person name="Goodstein D."/>
            <person name="Casacuberta J.M."/>
            <person name="Vandepoele K."/>
            <person name="Reski R."/>
            <person name="Cuming A.C."/>
            <person name="Tuskan G.A."/>
            <person name="Maumus F."/>
            <person name="Salse J."/>
            <person name="Schmutz J."/>
            <person name="Rensing S.A."/>
        </authorList>
    </citation>
    <scope>NUCLEOTIDE SEQUENCE [LARGE SCALE GENOMIC DNA]</scope>
    <source>
        <strain evidence="16 17">cv. Gransden 2004</strain>
    </source>
</reference>
<keyword evidence="7" id="KW-0695">RNA-directed DNA polymerase</keyword>
<evidence type="ECO:0000259" key="12">
    <source>
        <dbReference type="Pfam" id="PF07727"/>
    </source>
</evidence>
<reference evidence="16" key="3">
    <citation type="submission" date="2020-12" db="UniProtKB">
        <authorList>
            <consortium name="EnsemblPlants"/>
        </authorList>
    </citation>
    <scope>IDENTIFICATION</scope>
</reference>
<sequence length="926" mass="104276">MKPSSSDPMWPLDLLNVFDYSVPPSPQQLVPTKHPVLTINPNITSLAAWHPSTEFTTSMAMEDQPQKITNSAQLQISSESVISVTKNSNLWHHRLGHISTSDLKQLAKIQVVAGFSLKHVPQQVCSTYLYGKLRTTKFHKIATTCATQLLEVVHSDLKEAHGIKHQLTTTYTLHQNSFAERKNRTLLNTTPCLLHESMLSKPYWGEAVTCATYLQNCCPTKAIPPDTTPFELWHKRQPDIAHLRVFGSHCFAKIPDPLRVKLDNKTHECIFLGYSPFSKGYKVQQISNGAMITSRDVVFKEELGSEYYSVLPASRASDFELQKDPCFYQPTGSSTLHSFGTSSGLKKQYYGQACDLAATYGSTSTRVRCWRPSHQYLRAAALSLLLLRPGHLSVDAAPVPLRQSFRTTRGVPPPRDPDENYNPKILKPRSEKSRRPPHALISAKEVPLEPATYVQAINSPEASQWKIAIAEELNSHAVNSTTFTHLPPHRKAITCRWIFKIKLKNSGAVDRFKAHLVARGFNQIQGLDYHETFSPVVRIQSIRLILALAVQLDLHVHQMDVKTAFLNGSLQEEIYMKIPEGVTPPQPGMVINTYLATLGFLNSTADGNVYYLHRGSDFAILTLYVDDTLTSSSLLLLHNIKQQLHSRFLLSDLGEVHHILSLETTRNRQHGWIRVSQQLYLTQKLLEFGFLDSWNPGVQSRLPIHRGRPPLQFRIPDCQCLFSPNSCIIRVLHISARANIRSVISAGPWHTTLSIADLFRSPLHYGFSDADWTGELDERRSTSGYCFLLSEGVISWSSTRQRSTALFSTEAEYIAMATAASGLVWIRHLLHDLHHTETLNYPTEIHCDNQSALALVDTTKFHSRTKHIAIPYNFFRQLSNHQKLKFRYCSTHHMRANLFTKSLSGPKLAQHLPLLGILGGETPATS</sequence>
<reference evidence="15 17" key="1">
    <citation type="journal article" date="2008" name="Science">
        <title>The Physcomitrella genome reveals evolutionary insights into the conquest of land by plants.</title>
        <authorList>
            <person name="Rensing S."/>
            <person name="Lang D."/>
            <person name="Zimmer A."/>
            <person name="Terry A."/>
            <person name="Salamov A."/>
            <person name="Shapiro H."/>
            <person name="Nishiyama T."/>
            <person name="Perroud P.-F."/>
            <person name="Lindquist E."/>
            <person name="Kamisugi Y."/>
            <person name="Tanahashi T."/>
            <person name="Sakakibara K."/>
            <person name="Fujita T."/>
            <person name="Oishi K."/>
            <person name="Shin-I T."/>
            <person name="Kuroki Y."/>
            <person name="Toyoda A."/>
            <person name="Suzuki Y."/>
            <person name="Hashimoto A."/>
            <person name="Yamaguchi K."/>
            <person name="Sugano A."/>
            <person name="Kohara Y."/>
            <person name="Fujiyama A."/>
            <person name="Anterola A."/>
            <person name="Aoki S."/>
            <person name="Ashton N."/>
            <person name="Barbazuk W.B."/>
            <person name="Barker E."/>
            <person name="Bennetzen J."/>
            <person name="Bezanilla M."/>
            <person name="Blankenship R."/>
            <person name="Cho S.H."/>
            <person name="Dutcher S."/>
            <person name="Estelle M."/>
            <person name="Fawcett J.A."/>
            <person name="Gundlach H."/>
            <person name="Hanada K."/>
            <person name="Heyl A."/>
            <person name="Hicks K.A."/>
            <person name="Hugh J."/>
            <person name="Lohr M."/>
            <person name="Mayer K."/>
            <person name="Melkozernov A."/>
            <person name="Murata T."/>
            <person name="Nelson D."/>
            <person name="Pils B."/>
            <person name="Prigge M."/>
            <person name="Reiss B."/>
            <person name="Renner T."/>
            <person name="Rombauts S."/>
            <person name="Rushton P."/>
            <person name="Sanderfoot A."/>
            <person name="Schween G."/>
            <person name="Shiu S.-H."/>
            <person name="Stueber K."/>
            <person name="Theodoulou F.L."/>
            <person name="Tu H."/>
            <person name="Van de Peer Y."/>
            <person name="Verrier P.J."/>
            <person name="Waters E."/>
            <person name="Wood A."/>
            <person name="Yang L."/>
            <person name="Cove D."/>
            <person name="Cuming A."/>
            <person name="Hasebe M."/>
            <person name="Lucas S."/>
            <person name="Mishler D.B."/>
            <person name="Reski R."/>
            <person name="Grigoriev I."/>
            <person name="Quatrano R.S."/>
            <person name="Boore J.L."/>
        </authorList>
    </citation>
    <scope>NUCLEOTIDE SEQUENCE [LARGE SCALE GENOMIC DNA]</scope>
    <source>
        <strain evidence="16 17">cv. Gransden 2004</strain>
    </source>
</reference>
<evidence type="ECO:0000256" key="10">
    <source>
        <dbReference type="ARBA" id="ARBA00023268"/>
    </source>
</evidence>
<evidence type="ECO:0000256" key="8">
    <source>
        <dbReference type="ARBA" id="ARBA00022932"/>
    </source>
</evidence>
<dbReference type="GO" id="GO:0006310">
    <property type="term" value="P:DNA recombination"/>
    <property type="evidence" value="ECO:0007669"/>
    <property type="project" value="UniProtKB-KW"/>
</dbReference>
<evidence type="ECO:0000313" key="15">
    <source>
        <dbReference type="EMBL" id="PNR34787.1"/>
    </source>
</evidence>
<feature type="domain" description="GAG-pre-integrase" evidence="13">
    <location>
        <begin position="75"/>
        <end position="132"/>
    </location>
</feature>
<name>A0A2K1IZT3_PHYPA</name>
<dbReference type="CDD" id="cd09272">
    <property type="entry name" value="RNase_HI_RT_Ty1"/>
    <property type="match status" value="1"/>
</dbReference>
<evidence type="ECO:0000313" key="16">
    <source>
        <dbReference type="EnsemblPlants" id="Pp3c18_3680V3.1"/>
    </source>
</evidence>
<keyword evidence="9" id="KW-0233">DNA recombination</keyword>
<dbReference type="AlphaFoldDB" id="A0A2K1IZT3"/>
<evidence type="ECO:0000256" key="5">
    <source>
        <dbReference type="ARBA" id="ARBA00022842"/>
    </source>
</evidence>
<dbReference type="GO" id="GO:0003676">
    <property type="term" value="F:nucleic acid binding"/>
    <property type="evidence" value="ECO:0007669"/>
    <property type="project" value="InterPro"/>
</dbReference>
<dbReference type="Pfam" id="PF13976">
    <property type="entry name" value="gag_pre-integrs"/>
    <property type="match status" value="1"/>
</dbReference>
<evidence type="ECO:0000256" key="6">
    <source>
        <dbReference type="ARBA" id="ARBA00022908"/>
    </source>
</evidence>
<dbReference type="GO" id="GO:0015074">
    <property type="term" value="P:DNA integration"/>
    <property type="evidence" value="ECO:0007669"/>
    <property type="project" value="UniProtKB-KW"/>
</dbReference>
<evidence type="ECO:0000256" key="1">
    <source>
        <dbReference type="ARBA" id="ARBA00022722"/>
    </source>
</evidence>
<dbReference type="STRING" id="3218.A0A2K1IZT3"/>
<keyword evidence="8" id="KW-0808">Transferase</keyword>
<keyword evidence="6" id="KW-0229">DNA integration</keyword>
<dbReference type="Gene3D" id="3.30.420.10">
    <property type="entry name" value="Ribonuclease H-like superfamily/Ribonuclease H"/>
    <property type="match status" value="1"/>
</dbReference>
<evidence type="ECO:0008006" key="18">
    <source>
        <dbReference type="Google" id="ProtNLM"/>
    </source>
</evidence>
<dbReference type="GO" id="GO:0003964">
    <property type="term" value="F:RNA-directed DNA polymerase activity"/>
    <property type="evidence" value="ECO:0007669"/>
    <property type="project" value="UniProtKB-KW"/>
</dbReference>
<dbReference type="Gramene" id="Pp3c18_3680V3.1">
    <property type="protein sequence ID" value="Pp3c18_3680V3.1"/>
    <property type="gene ID" value="Pp3c18_3680"/>
</dbReference>
<keyword evidence="17" id="KW-1185">Reference proteome</keyword>
<feature type="domain" description="Reverse transcriptase Ty1/copia-type" evidence="12">
    <location>
        <begin position="590"/>
        <end position="692"/>
    </location>
</feature>
<dbReference type="InterPro" id="IPR025724">
    <property type="entry name" value="GAG-pre-integrase_dom"/>
</dbReference>
<gene>
    <name evidence="15" type="ORF">PHYPA_022685</name>
</gene>
<protein>
    <recommendedName>
        <fullName evidence="18">Reverse transcriptase Ty1/copia-type domain-containing protein</fullName>
    </recommendedName>
</protein>
<dbReference type="FunCoup" id="A0A2K1IZT3">
    <property type="interactions" value="9"/>
</dbReference>
<evidence type="ECO:0000256" key="9">
    <source>
        <dbReference type="ARBA" id="ARBA00023172"/>
    </source>
</evidence>
<evidence type="ECO:0000256" key="11">
    <source>
        <dbReference type="SAM" id="MobiDB-lite"/>
    </source>
</evidence>
<dbReference type="PANTHER" id="PTHR42648">
    <property type="entry name" value="TRANSPOSASE, PUTATIVE-RELATED"/>
    <property type="match status" value="1"/>
</dbReference>
<keyword evidence="4" id="KW-0378">Hydrolase</keyword>
<keyword evidence="1" id="KW-0540">Nuclease</keyword>
<dbReference type="GO" id="GO:0046872">
    <property type="term" value="F:metal ion binding"/>
    <property type="evidence" value="ECO:0007669"/>
    <property type="project" value="UniProtKB-KW"/>
</dbReference>
<dbReference type="PANTHER" id="PTHR42648:SF11">
    <property type="entry name" value="TRANSPOSON TY4-P GAG-POL POLYPROTEIN"/>
    <property type="match status" value="1"/>
</dbReference>
<keyword evidence="8" id="KW-0239">DNA-directed DNA polymerase</keyword>
<evidence type="ECO:0000256" key="4">
    <source>
        <dbReference type="ARBA" id="ARBA00022801"/>
    </source>
</evidence>
<dbReference type="InterPro" id="IPR036397">
    <property type="entry name" value="RNaseH_sf"/>
</dbReference>
<dbReference type="GO" id="GO:0016787">
    <property type="term" value="F:hydrolase activity"/>
    <property type="evidence" value="ECO:0007669"/>
    <property type="project" value="UniProtKB-KW"/>
</dbReference>
<dbReference type="EnsemblPlants" id="Pp3c18_3680V3.1">
    <property type="protein sequence ID" value="Pp3c18_3680V3.1"/>
    <property type="gene ID" value="Pp3c18_3680"/>
</dbReference>
<evidence type="ECO:0000256" key="3">
    <source>
        <dbReference type="ARBA" id="ARBA00022759"/>
    </source>
</evidence>
<dbReference type="InterPro" id="IPR039537">
    <property type="entry name" value="Retrotran_Ty1/copia-like"/>
</dbReference>
<dbReference type="InterPro" id="IPR013103">
    <property type="entry name" value="RVT_2"/>
</dbReference>
<feature type="domain" description="Reverse transcriptase Ty1/copia-type" evidence="12">
    <location>
        <begin position="482"/>
        <end position="582"/>
    </location>
</feature>
<dbReference type="InterPro" id="IPR057670">
    <property type="entry name" value="SH3_retrovirus"/>
</dbReference>
<dbReference type="InterPro" id="IPR012337">
    <property type="entry name" value="RNaseH-like_sf"/>
</dbReference>
<keyword evidence="10" id="KW-0511">Multifunctional enzyme</keyword>
<dbReference type="InParanoid" id="A0A2K1IZT3"/>
<evidence type="ECO:0000313" key="17">
    <source>
        <dbReference type="Proteomes" id="UP000006727"/>
    </source>
</evidence>
<feature type="domain" description="Retroviral polymerase SH3-like" evidence="14">
    <location>
        <begin position="248"/>
        <end position="302"/>
    </location>
</feature>
<dbReference type="Pfam" id="PF25597">
    <property type="entry name" value="SH3_retrovirus"/>
    <property type="match status" value="1"/>
</dbReference>
<proteinExistence type="predicted"/>
<evidence type="ECO:0000256" key="2">
    <source>
        <dbReference type="ARBA" id="ARBA00022723"/>
    </source>
</evidence>
<keyword evidence="2" id="KW-0479">Metal-binding</keyword>
<feature type="region of interest" description="Disordered" evidence="11">
    <location>
        <begin position="405"/>
        <end position="437"/>
    </location>
</feature>
<dbReference type="GO" id="GO:0004519">
    <property type="term" value="F:endonuclease activity"/>
    <property type="evidence" value="ECO:0007669"/>
    <property type="project" value="UniProtKB-KW"/>
</dbReference>
<evidence type="ECO:0000256" key="7">
    <source>
        <dbReference type="ARBA" id="ARBA00022918"/>
    </source>
</evidence>
<dbReference type="Proteomes" id="UP000006727">
    <property type="component" value="Chromosome 18"/>
</dbReference>
<keyword evidence="8" id="KW-0548">Nucleotidyltransferase</keyword>
<keyword evidence="5" id="KW-0460">Magnesium</keyword>
<accession>A0A2K1IZT3</accession>
<dbReference type="SUPFAM" id="SSF53098">
    <property type="entry name" value="Ribonuclease H-like"/>
    <property type="match status" value="1"/>
</dbReference>
<evidence type="ECO:0000259" key="14">
    <source>
        <dbReference type="Pfam" id="PF25597"/>
    </source>
</evidence>